<gene>
    <name evidence="2" type="ORF">UFOVP357_28</name>
</gene>
<protein>
    <submittedName>
        <fullName evidence="2">Uncharacterized protein</fullName>
    </submittedName>
</protein>
<sequence>MEYKPRGLMVELTDEELRQAKQVGDGRNAANVNSKDKPYYDRALMEDDSVASFAAAAAECAVAKVFGVKWHAKVWAASEHWKHADEPDCGQHIEVKRIREPHNGLVVREKDVALKRFVVLAHPTPESGFKMVDVIGWITAEEGWKIGDDTGRGYKRVPQLELNPIPSKEEA</sequence>
<organism evidence="2">
    <name type="scientific">uncultured Caudovirales phage</name>
    <dbReference type="NCBI Taxonomy" id="2100421"/>
    <lineage>
        <taxon>Viruses</taxon>
        <taxon>Duplodnaviria</taxon>
        <taxon>Heunggongvirae</taxon>
        <taxon>Uroviricota</taxon>
        <taxon>Caudoviricetes</taxon>
        <taxon>Peduoviridae</taxon>
        <taxon>Maltschvirus</taxon>
        <taxon>Maltschvirus maltsch</taxon>
    </lineage>
</organism>
<reference evidence="2" key="1">
    <citation type="submission" date="2020-05" db="EMBL/GenBank/DDBJ databases">
        <authorList>
            <person name="Chiriac C."/>
            <person name="Salcher M."/>
            <person name="Ghai R."/>
            <person name="Kavagutti S V."/>
        </authorList>
    </citation>
    <scope>NUCLEOTIDE SEQUENCE</scope>
</reference>
<feature type="region of interest" description="Disordered" evidence="1">
    <location>
        <begin position="152"/>
        <end position="171"/>
    </location>
</feature>
<accession>A0A6J7WSN1</accession>
<evidence type="ECO:0000313" key="2">
    <source>
        <dbReference type="EMBL" id="CAB5220780.1"/>
    </source>
</evidence>
<name>A0A6J7WSN1_9CAUD</name>
<evidence type="ECO:0000256" key="1">
    <source>
        <dbReference type="SAM" id="MobiDB-lite"/>
    </source>
</evidence>
<dbReference type="EMBL" id="LR798289">
    <property type="protein sequence ID" value="CAB5220780.1"/>
    <property type="molecule type" value="Genomic_DNA"/>
</dbReference>
<proteinExistence type="predicted"/>